<dbReference type="InterPro" id="IPR029045">
    <property type="entry name" value="ClpP/crotonase-like_dom_sf"/>
</dbReference>
<dbReference type="InterPro" id="IPR004447">
    <property type="entry name" value="Peptidase_S41A"/>
</dbReference>
<dbReference type="SMART" id="SM00228">
    <property type="entry name" value="PDZ"/>
    <property type="match status" value="1"/>
</dbReference>
<dbReference type="Proteomes" id="UP000177803">
    <property type="component" value="Unassembled WGS sequence"/>
</dbReference>
<feature type="domain" description="PDZ" evidence="7">
    <location>
        <begin position="124"/>
        <end position="192"/>
    </location>
</feature>
<reference evidence="8 9" key="1">
    <citation type="journal article" date="2016" name="Nat. Commun.">
        <title>Thousands of microbial genomes shed light on interconnected biogeochemical processes in an aquifer system.</title>
        <authorList>
            <person name="Anantharaman K."/>
            <person name="Brown C.T."/>
            <person name="Hug L.A."/>
            <person name="Sharon I."/>
            <person name="Castelle C.J."/>
            <person name="Probst A.J."/>
            <person name="Thomas B.C."/>
            <person name="Singh A."/>
            <person name="Wilkins M.J."/>
            <person name="Karaoz U."/>
            <person name="Brodie E.L."/>
            <person name="Williams K.H."/>
            <person name="Hubbard S.S."/>
            <person name="Banfield J.F."/>
        </authorList>
    </citation>
    <scope>NUCLEOTIDE SEQUENCE [LARGE SCALE GENOMIC DNA]</scope>
</reference>
<dbReference type="GO" id="GO:0008236">
    <property type="term" value="F:serine-type peptidase activity"/>
    <property type="evidence" value="ECO:0007669"/>
    <property type="project" value="UniProtKB-KW"/>
</dbReference>
<accession>A0A1F6NL12</accession>
<keyword evidence="2 5" id="KW-0645">Protease</keyword>
<organism evidence="8 9">
    <name type="scientific">Candidatus Magasanikbacteria bacterium RIFOXYA2_FULL_44_8</name>
    <dbReference type="NCBI Taxonomy" id="1798696"/>
    <lineage>
        <taxon>Bacteria</taxon>
        <taxon>Candidatus Magasanikiibacteriota</taxon>
    </lineage>
</organism>
<dbReference type="Pfam" id="PF17820">
    <property type="entry name" value="PDZ_6"/>
    <property type="match status" value="1"/>
</dbReference>
<dbReference type="Pfam" id="PF03572">
    <property type="entry name" value="Peptidase_S41"/>
    <property type="match status" value="1"/>
</dbReference>
<dbReference type="GO" id="GO:0004175">
    <property type="term" value="F:endopeptidase activity"/>
    <property type="evidence" value="ECO:0007669"/>
    <property type="project" value="TreeGrafter"/>
</dbReference>
<dbReference type="GO" id="GO:0007165">
    <property type="term" value="P:signal transduction"/>
    <property type="evidence" value="ECO:0007669"/>
    <property type="project" value="TreeGrafter"/>
</dbReference>
<dbReference type="Pfam" id="PF22694">
    <property type="entry name" value="CtpB_N-like"/>
    <property type="match status" value="1"/>
</dbReference>
<evidence type="ECO:0000256" key="1">
    <source>
        <dbReference type="ARBA" id="ARBA00009179"/>
    </source>
</evidence>
<dbReference type="PANTHER" id="PTHR32060">
    <property type="entry name" value="TAIL-SPECIFIC PROTEASE"/>
    <property type="match status" value="1"/>
</dbReference>
<keyword evidence="6" id="KW-0472">Membrane</keyword>
<evidence type="ECO:0000256" key="5">
    <source>
        <dbReference type="RuleBase" id="RU004404"/>
    </source>
</evidence>
<sequence>MEEQSMQKSPIHSRNRRYVWFYVSIILFVVSFGMGFVFGKGWMIQKQVVSAQGKVVISKVVNFDRLFNKSDEVDFGQFWKVWDEIKAKYPKQPVKDTDMFYGAIQGLVYSLGDPYSVYFPPKAAEDFNKSLSGEFEGIGAELGIKFGQLVVISPLPGTPAERAGLRSADNIMKIGTTTTKEMDINDAVDLIRGPAGTDVVLTVYRNGEEKTREITITRAKIDVPSVTFSWKNNSVAYLRIMQFNEDTQGLFEKYIRQIKSRPAKGIILDLRSNPGGYLEGAVDVASEWIKTGPIVNERFSSTTINVHDTRGDHRLMGIKTAVLINGGSASASEIVAGALQDTKTATIIGEKSYGKGSVQDYESFPDGSALKLTVAEWLTPSGKNINESGIMPDILVKEEWEKEKVGEDIVIDKAMELLK</sequence>
<dbReference type="CDD" id="cd06782">
    <property type="entry name" value="cpPDZ_CPP-like"/>
    <property type="match status" value="1"/>
</dbReference>
<dbReference type="SUPFAM" id="SSF52096">
    <property type="entry name" value="ClpP/crotonase"/>
    <property type="match status" value="1"/>
</dbReference>
<dbReference type="GO" id="GO:0030288">
    <property type="term" value="C:outer membrane-bounded periplasmic space"/>
    <property type="evidence" value="ECO:0007669"/>
    <property type="project" value="TreeGrafter"/>
</dbReference>
<dbReference type="SMART" id="SM00245">
    <property type="entry name" value="TSPc"/>
    <property type="match status" value="1"/>
</dbReference>
<dbReference type="InterPro" id="IPR036034">
    <property type="entry name" value="PDZ_sf"/>
</dbReference>
<evidence type="ECO:0000256" key="6">
    <source>
        <dbReference type="SAM" id="Phobius"/>
    </source>
</evidence>
<evidence type="ECO:0000313" key="8">
    <source>
        <dbReference type="EMBL" id="OGH84538.1"/>
    </source>
</evidence>
<proteinExistence type="inferred from homology"/>
<keyword evidence="6" id="KW-1133">Transmembrane helix</keyword>
<dbReference type="AlphaFoldDB" id="A0A1F6NL12"/>
<comment type="similarity">
    <text evidence="1 5">Belongs to the peptidase S41A family.</text>
</comment>
<keyword evidence="3 5" id="KW-0378">Hydrolase</keyword>
<dbReference type="PROSITE" id="PS50106">
    <property type="entry name" value="PDZ"/>
    <property type="match status" value="1"/>
</dbReference>
<dbReference type="InterPro" id="IPR041489">
    <property type="entry name" value="PDZ_6"/>
</dbReference>
<dbReference type="Gene3D" id="3.90.226.10">
    <property type="entry name" value="2-enoyl-CoA Hydratase, Chain A, domain 1"/>
    <property type="match status" value="1"/>
</dbReference>
<gene>
    <name evidence="8" type="ORF">A2261_02830</name>
</gene>
<dbReference type="EMBL" id="MFQR01000015">
    <property type="protein sequence ID" value="OGH84538.1"/>
    <property type="molecule type" value="Genomic_DNA"/>
</dbReference>
<dbReference type="PANTHER" id="PTHR32060:SF30">
    <property type="entry name" value="CARBOXY-TERMINAL PROCESSING PROTEASE CTPA"/>
    <property type="match status" value="1"/>
</dbReference>
<dbReference type="CDD" id="cd07560">
    <property type="entry name" value="Peptidase_S41_CPP"/>
    <property type="match status" value="1"/>
</dbReference>
<dbReference type="GO" id="GO:0006508">
    <property type="term" value="P:proteolysis"/>
    <property type="evidence" value="ECO:0007669"/>
    <property type="project" value="UniProtKB-KW"/>
</dbReference>
<dbReference type="InterPro" id="IPR055210">
    <property type="entry name" value="CtpA/B_N"/>
</dbReference>
<dbReference type="InterPro" id="IPR001478">
    <property type="entry name" value="PDZ"/>
</dbReference>
<evidence type="ECO:0000259" key="7">
    <source>
        <dbReference type="PROSITE" id="PS50106"/>
    </source>
</evidence>
<protein>
    <recommendedName>
        <fullName evidence="7">PDZ domain-containing protein</fullName>
    </recommendedName>
</protein>
<dbReference type="NCBIfam" id="TIGR00225">
    <property type="entry name" value="prc"/>
    <property type="match status" value="1"/>
</dbReference>
<evidence type="ECO:0000256" key="2">
    <source>
        <dbReference type="ARBA" id="ARBA00022670"/>
    </source>
</evidence>
<dbReference type="FunFam" id="2.30.42.10:FF:000063">
    <property type="entry name" value="Peptidase, S41 family"/>
    <property type="match status" value="1"/>
</dbReference>
<name>A0A1F6NL12_9BACT</name>
<dbReference type="SUPFAM" id="SSF50156">
    <property type="entry name" value="PDZ domain-like"/>
    <property type="match status" value="1"/>
</dbReference>
<evidence type="ECO:0000256" key="3">
    <source>
        <dbReference type="ARBA" id="ARBA00022801"/>
    </source>
</evidence>
<evidence type="ECO:0000313" key="9">
    <source>
        <dbReference type="Proteomes" id="UP000177803"/>
    </source>
</evidence>
<dbReference type="InterPro" id="IPR005151">
    <property type="entry name" value="Tail-specific_protease"/>
</dbReference>
<dbReference type="Gene3D" id="2.30.42.10">
    <property type="match status" value="1"/>
</dbReference>
<keyword evidence="4 5" id="KW-0720">Serine protease</keyword>
<feature type="transmembrane region" description="Helical" evidence="6">
    <location>
        <begin position="20"/>
        <end position="43"/>
    </location>
</feature>
<keyword evidence="6" id="KW-0812">Transmembrane</keyword>
<evidence type="ECO:0000256" key="4">
    <source>
        <dbReference type="ARBA" id="ARBA00022825"/>
    </source>
</evidence>
<dbReference type="Gene3D" id="3.30.750.44">
    <property type="match status" value="1"/>
</dbReference>
<comment type="caution">
    <text evidence="8">The sequence shown here is derived from an EMBL/GenBank/DDBJ whole genome shotgun (WGS) entry which is preliminary data.</text>
</comment>